<dbReference type="InterPro" id="IPR050327">
    <property type="entry name" value="Proton-linked_MCT"/>
</dbReference>
<dbReference type="GO" id="GO:0022857">
    <property type="term" value="F:transmembrane transporter activity"/>
    <property type="evidence" value="ECO:0007669"/>
    <property type="project" value="InterPro"/>
</dbReference>
<feature type="region of interest" description="Disordered" evidence="3">
    <location>
        <begin position="1"/>
        <end position="47"/>
    </location>
</feature>
<feature type="transmembrane region" description="Helical" evidence="4">
    <location>
        <begin position="248"/>
        <end position="264"/>
    </location>
</feature>
<dbReference type="AlphaFoldDB" id="A0A9P3PEJ7"/>
<feature type="transmembrane region" description="Helical" evidence="4">
    <location>
        <begin position="443"/>
        <end position="465"/>
    </location>
</feature>
<gene>
    <name evidence="5" type="ORF">LshimejAT787_0200570</name>
</gene>
<evidence type="ECO:0000313" key="5">
    <source>
        <dbReference type="EMBL" id="GLB34492.1"/>
    </source>
</evidence>
<keyword evidence="4" id="KW-1133">Transmembrane helix</keyword>
<evidence type="ECO:0000313" key="6">
    <source>
        <dbReference type="Proteomes" id="UP001063166"/>
    </source>
</evidence>
<dbReference type="SUPFAM" id="SSF103473">
    <property type="entry name" value="MFS general substrate transporter"/>
    <property type="match status" value="1"/>
</dbReference>
<feature type="transmembrane region" description="Helical" evidence="4">
    <location>
        <begin position="189"/>
        <end position="213"/>
    </location>
</feature>
<dbReference type="PANTHER" id="PTHR11360:SF284">
    <property type="entry name" value="EG:103B4.3 PROTEIN-RELATED"/>
    <property type="match status" value="1"/>
</dbReference>
<feature type="transmembrane region" description="Helical" evidence="4">
    <location>
        <begin position="225"/>
        <end position="242"/>
    </location>
</feature>
<dbReference type="InterPro" id="IPR011701">
    <property type="entry name" value="MFS"/>
</dbReference>
<dbReference type="InterPro" id="IPR036259">
    <property type="entry name" value="MFS_trans_sf"/>
</dbReference>
<comment type="caution">
    <text evidence="5">The sequence shown here is derived from an EMBL/GenBank/DDBJ whole genome shotgun (WGS) entry which is preliminary data.</text>
</comment>
<proteinExistence type="inferred from homology"/>
<evidence type="ECO:0000256" key="3">
    <source>
        <dbReference type="SAM" id="MobiDB-lite"/>
    </source>
</evidence>
<organism evidence="5 6">
    <name type="scientific">Lyophyllum shimeji</name>
    <name type="common">Hon-shimeji</name>
    <name type="synonym">Tricholoma shimeji</name>
    <dbReference type="NCBI Taxonomy" id="47721"/>
    <lineage>
        <taxon>Eukaryota</taxon>
        <taxon>Fungi</taxon>
        <taxon>Dikarya</taxon>
        <taxon>Basidiomycota</taxon>
        <taxon>Agaricomycotina</taxon>
        <taxon>Agaricomycetes</taxon>
        <taxon>Agaricomycetidae</taxon>
        <taxon>Agaricales</taxon>
        <taxon>Tricholomatineae</taxon>
        <taxon>Lyophyllaceae</taxon>
        <taxon>Lyophyllum</taxon>
    </lineage>
</organism>
<evidence type="ECO:0000256" key="2">
    <source>
        <dbReference type="ARBA" id="ARBA00006727"/>
    </source>
</evidence>
<keyword evidence="4" id="KW-0812">Transmembrane</keyword>
<feature type="transmembrane region" description="Helical" evidence="4">
    <location>
        <begin position="353"/>
        <end position="371"/>
    </location>
</feature>
<feature type="transmembrane region" description="Helical" evidence="4">
    <location>
        <begin position="377"/>
        <end position="400"/>
    </location>
</feature>
<reference evidence="5" key="1">
    <citation type="submission" date="2022-07" db="EMBL/GenBank/DDBJ databases">
        <title>The genome of Lyophyllum shimeji provides insight into the initial evolution of ectomycorrhizal fungal genome.</title>
        <authorList>
            <person name="Kobayashi Y."/>
            <person name="Shibata T."/>
            <person name="Hirakawa H."/>
            <person name="Shigenobu S."/>
            <person name="Nishiyama T."/>
            <person name="Yamada A."/>
            <person name="Hasebe M."/>
            <person name="Kawaguchi M."/>
        </authorList>
    </citation>
    <scope>NUCLEOTIDE SEQUENCE</scope>
    <source>
        <strain evidence="5">AT787</strain>
    </source>
</reference>
<dbReference type="PANTHER" id="PTHR11360">
    <property type="entry name" value="MONOCARBOXYLATE TRANSPORTER"/>
    <property type="match status" value="1"/>
</dbReference>
<accession>A0A9P3PEJ7</accession>
<feature type="transmembrane region" description="Helical" evidence="4">
    <location>
        <begin position="412"/>
        <end position="437"/>
    </location>
</feature>
<comment type="subcellular location">
    <subcellularLocation>
        <location evidence="1">Membrane</location>
        <topology evidence="1">Multi-pass membrane protein</topology>
    </subcellularLocation>
</comment>
<dbReference type="Proteomes" id="UP001063166">
    <property type="component" value="Unassembled WGS sequence"/>
</dbReference>
<comment type="similarity">
    <text evidence="2">Belongs to the major facilitator superfamily. Monocarboxylate porter (TC 2.A.1.13) family.</text>
</comment>
<dbReference type="EMBL" id="BRPK01000002">
    <property type="protein sequence ID" value="GLB34492.1"/>
    <property type="molecule type" value="Genomic_DNA"/>
</dbReference>
<feature type="transmembrane region" description="Helical" evidence="4">
    <location>
        <begin position="161"/>
        <end position="183"/>
    </location>
</feature>
<dbReference type="OrthoDB" id="6509908at2759"/>
<dbReference type="Pfam" id="PF07690">
    <property type="entry name" value="MFS_1"/>
    <property type="match status" value="1"/>
</dbReference>
<keyword evidence="4" id="KW-0472">Membrane</keyword>
<evidence type="ECO:0000256" key="1">
    <source>
        <dbReference type="ARBA" id="ARBA00004141"/>
    </source>
</evidence>
<evidence type="ECO:0000256" key="4">
    <source>
        <dbReference type="SAM" id="Phobius"/>
    </source>
</evidence>
<feature type="transmembrane region" description="Helical" evidence="4">
    <location>
        <begin position="59"/>
        <end position="80"/>
    </location>
</feature>
<name>A0A9P3PEJ7_LYOSH</name>
<feature type="transmembrane region" description="Helical" evidence="4">
    <location>
        <begin position="285"/>
        <end position="310"/>
    </location>
</feature>
<feature type="compositionally biased region" description="Basic and acidic residues" evidence="3">
    <location>
        <begin position="34"/>
        <end position="46"/>
    </location>
</feature>
<keyword evidence="6" id="KW-1185">Reference proteome</keyword>
<dbReference type="GO" id="GO:0016020">
    <property type="term" value="C:membrane"/>
    <property type="evidence" value="ECO:0007669"/>
    <property type="project" value="UniProtKB-SubCell"/>
</dbReference>
<sequence length="473" mass="50306">MSATKSPETVLRDDSERTGTSIAVSDAGATSKESTLDNHENGKKDIITTPPTSFPDGGLRAWLVVCGGACTTFATFGFVNSWGVFQSYYETQVLKDTSSSAIAWIGSIQYALIFMPAVLIGRLFDLGWFKLPYAIGSVGLVLSAFLIAQCTTYWQFILAQGLLVGASCGICFGPMIGVVGHWFLRRRGFALSITAVGSSIGGTVLPIVTRELLPRVGKKKVHSQGRIAVLLCCLTVSLSLRFQWTMRILGVILAFVLGVGNLTMKRRLPAKNVAGGLFNFKALKSPAFTIFCCSTLVAFLGMYTLLTFISSSAVAVGIPQGFSFYLVSISNAGSGLGRITAGLIVDKIGAVNNIVPMTVAAALITYLWPLAHTQNAYIAVAALYGFTSAAYVSTFQLPLYELGELEDVGRRAGMVMTFAAFGAIAGPPISGAILHASGGFSAVGYYAASMMLLACLLIMTTRHLVLGKFWGKF</sequence>
<feature type="transmembrane region" description="Helical" evidence="4">
    <location>
        <begin position="101"/>
        <end position="121"/>
    </location>
</feature>
<protein>
    <submittedName>
        <fullName evidence="5">Monocarboxylate</fullName>
    </submittedName>
</protein>
<feature type="transmembrane region" description="Helical" evidence="4">
    <location>
        <begin position="133"/>
        <end position="154"/>
    </location>
</feature>
<dbReference type="Gene3D" id="1.20.1250.20">
    <property type="entry name" value="MFS general substrate transporter like domains"/>
    <property type="match status" value="2"/>
</dbReference>
<feature type="transmembrane region" description="Helical" evidence="4">
    <location>
        <begin position="322"/>
        <end position="341"/>
    </location>
</feature>